<evidence type="ECO:0000313" key="2">
    <source>
        <dbReference type="Proteomes" id="UP000789396"/>
    </source>
</evidence>
<dbReference type="OrthoDB" id="10474341at2759"/>
<proteinExistence type="predicted"/>
<sequence length="147" mass="17352">MSKLRADITYSHRIRSDLAYNDNKDVSNININAEPTGTNIEILNQDSTNNLNSEDVEIYESLENREMFELSDEESDSEDANDNEDFDNYLQVWADMLEEERKHFEEEDIEEEYMDEDELSLTHPAINTNTKWELATLFKKLELKDIF</sequence>
<dbReference type="EMBL" id="CAJVPZ010003710">
    <property type="protein sequence ID" value="CAG8534556.1"/>
    <property type="molecule type" value="Genomic_DNA"/>
</dbReference>
<accession>A0A9N9FHJ4</accession>
<reference evidence="1" key="1">
    <citation type="submission" date="2021-06" db="EMBL/GenBank/DDBJ databases">
        <authorList>
            <person name="Kallberg Y."/>
            <person name="Tangrot J."/>
            <person name="Rosling A."/>
        </authorList>
    </citation>
    <scope>NUCLEOTIDE SEQUENCE</scope>
    <source>
        <strain evidence="1">IN212</strain>
    </source>
</reference>
<dbReference type="AlphaFoldDB" id="A0A9N9FHJ4"/>
<evidence type="ECO:0000313" key="1">
    <source>
        <dbReference type="EMBL" id="CAG8534556.1"/>
    </source>
</evidence>
<dbReference type="Proteomes" id="UP000789396">
    <property type="component" value="Unassembled WGS sequence"/>
</dbReference>
<name>A0A9N9FHJ4_9GLOM</name>
<protein>
    <submittedName>
        <fullName evidence="1">4584_t:CDS:1</fullName>
    </submittedName>
</protein>
<gene>
    <name evidence="1" type="ORF">RFULGI_LOCUS3945</name>
</gene>
<comment type="caution">
    <text evidence="1">The sequence shown here is derived from an EMBL/GenBank/DDBJ whole genome shotgun (WGS) entry which is preliminary data.</text>
</comment>
<organism evidence="1 2">
    <name type="scientific">Racocetra fulgida</name>
    <dbReference type="NCBI Taxonomy" id="60492"/>
    <lineage>
        <taxon>Eukaryota</taxon>
        <taxon>Fungi</taxon>
        <taxon>Fungi incertae sedis</taxon>
        <taxon>Mucoromycota</taxon>
        <taxon>Glomeromycotina</taxon>
        <taxon>Glomeromycetes</taxon>
        <taxon>Diversisporales</taxon>
        <taxon>Gigasporaceae</taxon>
        <taxon>Racocetra</taxon>
    </lineage>
</organism>
<keyword evidence="2" id="KW-1185">Reference proteome</keyword>